<gene>
    <name evidence="1" type="ORF">EXN66_Car018353</name>
</gene>
<accession>A0A6G1QJE0</accession>
<evidence type="ECO:0000313" key="2">
    <source>
        <dbReference type="Proteomes" id="UP000503349"/>
    </source>
</evidence>
<name>A0A6G1QJE0_CHAAH</name>
<reference evidence="1 2" key="1">
    <citation type="submission" date="2019-02" db="EMBL/GenBank/DDBJ databases">
        <title>Opniocepnalus argus genome.</title>
        <authorList>
            <person name="Zhou C."/>
            <person name="Xiao S."/>
        </authorList>
    </citation>
    <scope>NUCLEOTIDE SEQUENCE [LARGE SCALE GENOMIC DNA]</scope>
    <source>
        <strain evidence="1">OARG1902GOOAL</strain>
        <tissue evidence="1">Muscle</tissue>
    </source>
</reference>
<sequence length="50" mass="5770">MFQKHMKEKRKKKPAISKQNWSSVLCQNSLDIHSFFGMAYSAAVTSLPRL</sequence>
<dbReference type="AlphaFoldDB" id="A0A6G1QJE0"/>
<organism evidence="1 2">
    <name type="scientific">Channa argus</name>
    <name type="common">Northern snakehead</name>
    <name type="synonym">Ophicephalus argus</name>
    <dbReference type="NCBI Taxonomy" id="215402"/>
    <lineage>
        <taxon>Eukaryota</taxon>
        <taxon>Metazoa</taxon>
        <taxon>Chordata</taxon>
        <taxon>Craniata</taxon>
        <taxon>Vertebrata</taxon>
        <taxon>Euteleostomi</taxon>
        <taxon>Actinopterygii</taxon>
        <taxon>Neopterygii</taxon>
        <taxon>Teleostei</taxon>
        <taxon>Neoteleostei</taxon>
        <taxon>Acanthomorphata</taxon>
        <taxon>Anabantaria</taxon>
        <taxon>Anabantiformes</taxon>
        <taxon>Channoidei</taxon>
        <taxon>Channidae</taxon>
        <taxon>Channa</taxon>
    </lineage>
</organism>
<protein>
    <submittedName>
        <fullName evidence="1">Uncharacterized protein</fullName>
    </submittedName>
</protein>
<keyword evidence="2" id="KW-1185">Reference proteome</keyword>
<reference evidence="2" key="2">
    <citation type="submission" date="2019-02" db="EMBL/GenBank/DDBJ databases">
        <title>Opniocepnalus argus Var Kimnra genome.</title>
        <authorList>
            <person name="Zhou C."/>
            <person name="Xiao S."/>
        </authorList>
    </citation>
    <scope>NUCLEOTIDE SEQUENCE [LARGE SCALE GENOMIC DNA]</scope>
</reference>
<proteinExistence type="predicted"/>
<dbReference type="Proteomes" id="UP000503349">
    <property type="component" value="Chromosome 18"/>
</dbReference>
<evidence type="ECO:0000313" key="1">
    <source>
        <dbReference type="EMBL" id="KAF3702665.1"/>
    </source>
</evidence>
<dbReference type="EMBL" id="CM015729">
    <property type="protein sequence ID" value="KAF3702665.1"/>
    <property type="molecule type" value="Genomic_DNA"/>
</dbReference>